<name>A0AAJ0HJI7_9PEZI</name>
<comment type="similarity">
    <text evidence="1">Belongs to the peptidase S12 family.</text>
</comment>
<keyword evidence="5" id="KW-1185">Reference proteome</keyword>
<dbReference type="PANTHER" id="PTHR46825:SF14">
    <property type="entry name" value="BETA-LACTAMASE-RELATED DOMAIN-CONTAINING PROTEIN"/>
    <property type="match status" value="1"/>
</dbReference>
<evidence type="ECO:0000313" key="5">
    <source>
        <dbReference type="Proteomes" id="UP001275084"/>
    </source>
</evidence>
<dbReference type="AlphaFoldDB" id="A0AAJ0HJI7"/>
<protein>
    <submittedName>
        <fullName evidence="4">D-aminoacylase</fullName>
    </submittedName>
</protein>
<evidence type="ECO:0000313" key="4">
    <source>
        <dbReference type="EMBL" id="KAK3353876.1"/>
    </source>
</evidence>
<dbReference type="PANTHER" id="PTHR46825">
    <property type="entry name" value="D-ALANYL-D-ALANINE-CARBOXYPEPTIDASE/ENDOPEPTIDASE AMPH"/>
    <property type="match status" value="1"/>
</dbReference>
<dbReference type="EMBL" id="JAUIQD010000004">
    <property type="protein sequence ID" value="KAK3353876.1"/>
    <property type="molecule type" value="Genomic_DNA"/>
</dbReference>
<gene>
    <name evidence="4" type="ORF">B0T25DRAFT_608416</name>
</gene>
<dbReference type="InterPro" id="IPR001466">
    <property type="entry name" value="Beta-lactam-related"/>
</dbReference>
<organism evidence="4 5">
    <name type="scientific">Lasiosphaeria hispida</name>
    <dbReference type="NCBI Taxonomy" id="260671"/>
    <lineage>
        <taxon>Eukaryota</taxon>
        <taxon>Fungi</taxon>
        <taxon>Dikarya</taxon>
        <taxon>Ascomycota</taxon>
        <taxon>Pezizomycotina</taxon>
        <taxon>Sordariomycetes</taxon>
        <taxon>Sordariomycetidae</taxon>
        <taxon>Sordariales</taxon>
        <taxon>Lasiosphaeriaceae</taxon>
        <taxon>Lasiosphaeria</taxon>
    </lineage>
</organism>
<proteinExistence type="inferred from homology"/>
<dbReference type="SUPFAM" id="SSF56601">
    <property type="entry name" value="beta-lactamase/transpeptidase-like"/>
    <property type="match status" value="1"/>
</dbReference>
<reference evidence="4" key="2">
    <citation type="submission" date="2023-06" db="EMBL/GenBank/DDBJ databases">
        <authorList>
            <consortium name="Lawrence Berkeley National Laboratory"/>
            <person name="Haridas S."/>
            <person name="Hensen N."/>
            <person name="Bonometti L."/>
            <person name="Westerberg I."/>
            <person name="Brannstrom I.O."/>
            <person name="Guillou S."/>
            <person name="Cros-Aarteil S."/>
            <person name="Calhoun S."/>
            <person name="Kuo A."/>
            <person name="Mondo S."/>
            <person name="Pangilinan J."/>
            <person name="Riley R."/>
            <person name="Labutti K."/>
            <person name="Andreopoulos B."/>
            <person name="Lipzen A."/>
            <person name="Chen C."/>
            <person name="Yanf M."/>
            <person name="Daum C."/>
            <person name="Ng V."/>
            <person name="Clum A."/>
            <person name="Steindorff A."/>
            <person name="Ohm R."/>
            <person name="Martin F."/>
            <person name="Silar P."/>
            <person name="Natvig D."/>
            <person name="Lalanne C."/>
            <person name="Gautier V."/>
            <person name="Ament-Velasquez S.L."/>
            <person name="Kruys A."/>
            <person name="Hutchinson M.I."/>
            <person name="Powell A.J."/>
            <person name="Barry K."/>
            <person name="Miller A.N."/>
            <person name="Grigoriev I.V."/>
            <person name="Debuchy R."/>
            <person name="Gladieux P."/>
            <person name="Thoren M.H."/>
            <person name="Johannesson H."/>
        </authorList>
    </citation>
    <scope>NUCLEOTIDE SEQUENCE</scope>
    <source>
        <strain evidence="4">CBS 955.72</strain>
    </source>
</reference>
<dbReference type="InterPro" id="IPR050491">
    <property type="entry name" value="AmpC-like"/>
</dbReference>
<evidence type="ECO:0000256" key="1">
    <source>
        <dbReference type="ARBA" id="ARBA00038215"/>
    </source>
</evidence>
<evidence type="ECO:0000256" key="2">
    <source>
        <dbReference type="SAM" id="MobiDB-lite"/>
    </source>
</evidence>
<comment type="caution">
    <text evidence="4">The sequence shown here is derived from an EMBL/GenBank/DDBJ whole genome shotgun (WGS) entry which is preliminary data.</text>
</comment>
<accession>A0AAJ0HJI7</accession>
<reference evidence="4" key="1">
    <citation type="journal article" date="2023" name="Mol. Phylogenet. Evol.">
        <title>Genome-scale phylogeny and comparative genomics of the fungal order Sordariales.</title>
        <authorList>
            <person name="Hensen N."/>
            <person name="Bonometti L."/>
            <person name="Westerberg I."/>
            <person name="Brannstrom I.O."/>
            <person name="Guillou S."/>
            <person name="Cros-Aarteil S."/>
            <person name="Calhoun S."/>
            <person name="Haridas S."/>
            <person name="Kuo A."/>
            <person name="Mondo S."/>
            <person name="Pangilinan J."/>
            <person name="Riley R."/>
            <person name="LaButti K."/>
            <person name="Andreopoulos B."/>
            <person name="Lipzen A."/>
            <person name="Chen C."/>
            <person name="Yan M."/>
            <person name="Daum C."/>
            <person name="Ng V."/>
            <person name="Clum A."/>
            <person name="Steindorff A."/>
            <person name="Ohm R.A."/>
            <person name="Martin F."/>
            <person name="Silar P."/>
            <person name="Natvig D.O."/>
            <person name="Lalanne C."/>
            <person name="Gautier V."/>
            <person name="Ament-Velasquez S.L."/>
            <person name="Kruys A."/>
            <person name="Hutchinson M.I."/>
            <person name="Powell A.J."/>
            <person name="Barry K."/>
            <person name="Miller A.N."/>
            <person name="Grigoriev I.V."/>
            <person name="Debuchy R."/>
            <person name="Gladieux P."/>
            <person name="Hiltunen Thoren M."/>
            <person name="Johannesson H."/>
        </authorList>
    </citation>
    <scope>NUCLEOTIDE SEQUENCE</scope>
    <source>
        <strain evidence="4">CBS 955.72</strain>
    </source>
</reference>
<dbReference type="Pfam" id="PF00144">
    <property type="entry name" value="Beta-lactamase"/>
    <property type="match status" value="1"/>
</dbReference>
<dbReference type="Gene3D" id="3.40.710.10">
    <property type="entry name" value="DD-peptidase/beta-lactamase superfamily"/>
    <property type="match status" value="1"/>
</dbReference>
<sequence>MEPGLRAQLRALDETMQSICSVTGSPGLSLGVAQAASVIHTAHYGYRDVEKGLRPDSDTLYGVASLTKSFVASAMGVLVDESKVLWTTPVKSILPGLDTQDPLVTEQLSVADLFIHNSGLAFSNHWWYGADGELLLQKNQTLSAFNALKQKAKFRTEYSYSNWPYCVAGEIIEKLSGESFGTFLQRRVLQPLGLTRTSATHDNSDPNLARPYAALDDGAPFPLPFPKTGDGNIMAPAQAVRSSVNDMLSYGSALLAAQKAELAGQQPTPQNPLRGAAKQLSGHISKNPPSPLRENSYGFGMDRIQLPQSLAGIGCNSMLVREMPQLVPGPESPPGGLLLVHTGSLAGYTSMLGLLPEYNDTVIFAVTNAVGLGDAPSWALQLLVETITQSDSKTDYVALASEAARNHRRREVENAKALEEARTPGTQPRSSLDAYIGDYIGLGGLFKLQIRRRDIGSDTDTPGMPSSDREELEVLFQGLESQAWPLTHYEHDTFSWLQPFNEQARRARFNLAGPNMFKLKFMAGKGHRDGSIGEIDRVCWLQEPGLSEEEQCLFRKTSMMER</sequence>
<dbReference type="Proteomes" id="UP001275084">
    <property type="component" value="Unassembled WGS sequence"/>
</dbReference>
<feature type="region of interest" description="Disordered" evidence="2">
    <location>
        <begin position="261"/>
        <end position="296"/>
    </location>
</feature>
<dbReference type="InterPro" id="IPR012338">
    <property type="entry name" value="Beta-lactam/transpept-like"/>
</dbReference>
<evidence type="ECO:0000259" key="3">
    <source>
        <dbReference type="Pfam" id="PF00144"/>
    </source>
</evidence>
<feature type="domain" description="Beta-lactamase-related" evidence="3">
    <location>
        <begin position="24"/>
        <end position="377"/>
    </location>
</feature>